<evidence type="ECO:0000256" key="8">
    <source>
        <dbReference type="ARBA" id="ARBA00022833"/>
    </source>
</evidence>
<dbReference type="InterPro" id="IPR029495">
    <property type="entry name" value="NACHT-assoc"/>
</dbReference>
<dbReference type="InterPro" id="IPR017907">
    <property type="entry name" value="Znf_RING_CS"/>
</dbReference>
<feature type="region of interest" description="Disordered" evidence="11">
    <location>
        <begin position="59"/>
        <end position="225"/>
    </location>
</feature>
<evidence type="ECO:0000256" key="5">
    <source>
        <dbReference type="ARBA" id="ARBA00022737"/>
    </source>
</evidence>
<dbReference type="EMBL" id="CM012455">
    <property type="protein sequence ID" value="RVE60038.1"/>
    <property type="molecule type" value="Genomic_DNA"/>
</dbReference>
<dbReference type="PANTHER" id="PTHR24106">
    <property type="entry name" value="NACHT, LRR AND CARD DOMAINS-CONTAINING"/>
    <property type="match status" value="1"/>
</dbReference>
<feature type="region of interest" description="Disordered" evidence="11">
    <location>
        <begin position="237"/>
        <end position="257"/>
    </location>
</feature>
<dbReference type="SMART" id="SM00368">
    <property type="entry name" value="LRR_RI"/>
    <property type="match status" value="14"/>
</dbReference>
<evidence type="ECO:0000256" key="1">
    <source>
        <dbReference type="ARBA" id="ARBA00004496"/>
    </source>
</evidence>
<name>A0A3S2PFT7_ORYJA</name>
<dbReference type="GO" id="GO:0008270">
    <property type="term" value="F:zinc ion binding"/>
    <property type="evidence" value="ECO:0007669"/>
    <property type="project" value="UniProtKB-KW"/>
</dbReference>
<evidence type="ECO:0000256" key="2">
    <source>
        <dbReference type="ARBA" id="ARBA00022490"/>
    </source>
</evidence>
<dbReference type="Gene3D" id="3.30.40.10">
    <property type="entry name" value="Zinc/RING finger domain, C3HC4 (zinc finger)"/>
    <property type="match status" value="1"/>
</dbReference>
<keyword evidence="9" id="KW-0067">ATP-binding</keyword>
<dbReference type="InterPro" id="IPR051261">
    <property type="entry name" value="NLR"/>
</dbReference>
<gene>
    <name evidence="14" type="ORF">OJAV_G00194830</name>
</gene>
<protein>
    <recommendedName>
        <fullName evidence="16">RING-type domain-containing protein</fullName>
    </recommendedName>
</protein>
<evidence type="ECO:0008006" key="16">
    <source>
        <dbReference type="Google" id="ProtNLM"/>
    </source>
</evidence>
<dbReference type="GO" id="GO:0005524">
    <property type="term" value="F:ATP binding"/>
    <property type="evidence" value="ECO:0007669"/>
    <property type="project" value="UniProtKB-KW"/>
</dbReference>
<evidence type="ECO:0000256" key="9">
    <source>
        <dbReference type="ARBA" id="ARBA00022840"/>
    </source>
</evidence>
<dbReference type="InterPro" id="IPR006553">
    <property type="entry name" value="Leu-rich_rpt_Cys-con_subtyp"/>
</dbReference>
<dbReference type="InterPro" id="IPR032675">
    <property type="entry name" value="LRR_dom_sf"/>
</dbReference>
<proteinExistence type="predicted"/>
<dbReference type="PROSITE" id="PS50089">
    <property type="entry name" value="ZF_RING_2"/>
    <property type="match status" value="1"/>
</dbReference>
<comment type="subcellular location">
    <subcellularLocation>
        <location evidence="1">Cytoplasm</location>
    </subcellularLocation>
</comment>
<evidence type="ECO:0000256" key="6">
    <source>
        <dbReference type="ARBA" id="ARBA00022741"/>
    </source>
</evidence>
<dbReference type="Pfam" id="PF15227">
    <property type="entry name" value="zf-C3HC4_4"/>
    <property type="match status" value="1"/>
</dbReference>
<reference evidence="14 15" key="1">
    <citation type="submission" date="2018-11" db="EMBL/GenBank/DDBJ databases">
        <authorList>
            <person name="Lopez-Roques C."/>
            <person name="Donnadieu C."/>
            <person name="Bouchez O."/>
            <person name="Klopp C."/>
            <person name="Cabau C."/>
            <person name="Zahm M."/>
        </authorList>
    </citation>
    <scope>NUCLEOTIDE SEQUENCE [LARGE SCALE GENOMIC DNA]</scope>
    <source>
        <strain evidence="14">RS831</strain>
        <tissue evidence="14">Whole body</tissue>
    </source>
</reference>
<dbReference type="InterPro" id="IPR041267">
    <property type="entry name" value="NLRP_HD2"/>
</dbReference>
<dbReference type="SUPFAM" id="SSF57850">
    <property type="entry name" value="RING/U-box"/>
    <property type="match status" value="1"/>
</dbReference>
<dbReference type="SMART" id="SM01288">
    <property type="entry name" value="FISNA"/>
    <property type="match status" value="1"/>
</dbReference>
<dbReference type="InterPro" id="IPR001611">
    <property type="entry name" value="Leu-rich_rpt"/>
</dbReference>
<feature type="domain" description="NACHT" evidence="13">
    <location>
        <begin position="431"/>
        <end position="565"/>
    </location>
</feature>
<keyword evidence="8" id="KW-0862">Zinc</keyword>
<dbReference type="PROSITE" id="PS51450">
    <property type="entry name" value="LRR"/>
    <property type="match status" value="3"/>
</dbReference>
<dbReference type="SMART" id="SM00367">
    <property type="entry name" value="LRR_CC"/>
    <property type="match status" value="7"/>
</dbReference>
<dbReference type="Proteomes" id="UP000283210">
    <property type="component" value="Chromosome 19"/>
</dbReference>
<dbReference type="PROSITE" id="PS50837">
    <property type="entry name" value="NACHT"/>
    <property type="match status" value="1"/>
</dbReference>
<dbReference type="InterPro" id="IPR041075">
    <property type="entry name" value="NOD1/2_WH"/>
</dbReference>
<dbReference type="InterPro" id="IPR001841">
    <property type="entry name" value="Znf_RING"/>
</dbReference>
<evidence type="ECO:0000259" key="13">
    <source>
        <dbReference type="PROSITE" id="PS50837"/>
    </source>
</evidence>
<reference evidence="14 15" key="2">
    <citation type="submission" date="2019-01" db="EMBL/GenBank/DDBJ databases">
        <title>A chromosome length genome reference of the Java medaka (oryzias javanicus).</title>
        <authorList>
            <person name="Herpin A."/>
            <person name="Takehana Y."/>
            <person name="Naruse K."/>
            <person name="Ansai S."/>
            <person name="Kawaguchi M."/>
        </authorList>
    </citation>
    <scope>NUCLEOTIDE SEQUENCE [LARGE SCALE GENOMIC DNA]</scope>
    <source>
        <strain evidence="14">RS831</strain>
        <tissue evidence="14">Whole body</tissue>
    </source>
</reference>
<dbReference type="PROSITE" id="PS00518">
    <property type="entry name" value="ZF_RING_1"/>
    <property type="match status" value="1"/>
</dbReference>
<dbReference type="FunFam" id="3.40.50.300:FF:001524">
    <property type="entry name" value="Si:dkey-126g1.7"/>
    <property type="match status" value="1"/>
</dbReference>
<keyword evidence="7 10" id="KW-0863">Zinc-finger</keyword>
<evidence type="ECO:0000259" key="12">
    <source>
        <dbReference type="PROSITE" id="PS50089"/>
    </source>
</evidence>
<keyword evidence="3" id="KW-0433">Leucine-rich repeat</keyword>
<dbReference type="SMART" id="SM00184">
    <property type="entry name" value="RING"/>
    <property type="match status" value="1"/>
</dbReference>
<evidence type="ECO:0000256" key="4">
    <source>
        <dbReference type="ARBA" id="ARBA00022723"/>
    </source>
</evidence>
<dbReference type="InterPro" id="IPR027417">
    <property type="entry name" value="P-loop_NTPase"/>
</dbReference>
<keyword evidence="15" id="KW-1185">Reference proteome</keyword>
<feature type="domain" description="RING-type" evidence="12">
    <location>
        <begin position="289"/>
        <end position="333"/>
    </location>
</feature>
<evidence type="ECO:0000313" key="14">
    <source>
        <dbReference type="EMBL" id="RVE60038.1"/>
    </source>
</evidence>
<evidence type="ECO:0000256" key="3">
    <source>
        <dbReference type="ARBA" id="ARBA00022614"/>
    </source>
</evidence>
<dbReference type="Pfam" id="PF17776">
    <property type="entry name" value="NLRC4_HD2"/>
    <property type="match status" value="1"/>
</dbReference>
<keyword evidence="6" id="KW-0547">Nucleotide-binding</keyword>
<keyword evidence="2" id="KW-0963">Cytoplasm</keyword>
<dbReference type="Pfam" id="PF17779">
    <property type="entry name" value="WHD_NOD2"/>
    <property type="match status" value="1"/>
</dbReference>
<dbReference type="Gene3D" id="3.40.50.300">
    <property type="entry name" value="P-loop containing nucleotide triphosphate hydrolases"/>
    <property type="match status" value="1"/>
</dbReference>
<evidence type="ECO:0000256" key="11">
    <source>
        <dbReference type="SAM" id="MobiDB-lite"/>
    </source>
</evidence>
<sequence>MKEEDEEEDEAGSSFMAKTIRTFPAIAAGGLDIFGLSSSEAPSSASSCVSMQSDLSKDLPINFRAPSGPPEPIAGYAESSCESVKSDLSKDLPINFREAPGPSEPQQLRLRGQYAGSSCESVRSDLSKDLPINFRESPGPSDCESVRSDLSKDLPINFREAPGPSERQLLRQRGQSAGPSCESVRSDLSKDLPINFREAPGPSERQQPRQRGQSAGPGCESVRSDLSKDLPINFRETSDHQQLRQRGQSAGPGCESVRSDLSKDLPINFKEPPGHFVSQEKHEEELSCCALCQEVLDDPVSISCGHWFCRKCITSYWNQFTPSSGPLSCPQCDGRSKTTDASLPELLDELQISLRKRFEQVVEGTEEGESRTLLNRIYTELYITEGLREEVHTHHEVGQLETAYKASRRHDAPIKNKDILKALPGQHGSIRVVLTSGVAGAGKSFSVQKFILDWAEGLENQDIHAVVPLSFREVNLVGDEQHSLLSLIQLFHPTFQRIPTEQLELCKLLLIFDGLDESRLSLDFNISQVVSDVTQKSSVSLLLTNLIQGHLLPSAQVWITSRPAAASQIPPSCVDRLTEVRGFNDAQKEEYFRRRFTDANMSNKIISHIRNSRSLYIMCEVPVFCWITAVVLEHMLTTEHRGALPTTLTDMYSHFLVVQTKRKKKYQQEHEMEQQELVEADKEVLLKLGKLAFDNLEKGNIMFYQEDLEQCSLDVTEASVYSGVCTEIFRRECEIFQKSVYSFVHLSIQEFLAAVYMFHCYIGRNNKVIEGFLKHQMNSPTLDEFLIRVMEKSLQSRTGHLDLFVRFLHGLSVESNQKILGSLLGPTNKKQRNVQAVIQRMKKISVKMSPDRGINIFHCLMEMQDRLVHQEIQEFLKSENRSEKKLSDIHCSALAYMLQMSEEVLDELDLNRYNATPEGRRRLIPAVRNCRKAWFSGCGLSETHMEVVASALKSNLGHLAELDLSKNKVQDSGVMALSAGLERPNCKLETLRLVGCSLSELSCATLRSALKSNPSHLTELDLSKNKLQDVGMEQLCGFLQSPDCLLKTLRLMDCSLSGLSCSALSLALKSNPSHLTKLDLSNNTLQDVGVEHLCRFLQSPDCGITTLRLLGCELSEISCAVLGSALRSNPSHLEELDLGCNKLQDSGVEQLAGFLQSPGCRVKALRLNICRVSDSGCAALVSALMINPSHLIELDLSYNKNLKDTGLQHLCSYLQNSECRLKNLSMIECGLSNISCAALDSALRSNPTYLEELDLTLNSVKDSGVEQLAGFLQNPDCGLKTLRLVLCEISEGGCAALASALKSSPSQLENLYLGHNPIEDAGLQHLCGFLESPSCTLQTLSLESCYLREVSCAALLSALKSNPSHLALLDLCRNDLKASQVQKLEDLVKSPNYKLETLRWKV</sequence>
<keyword evidence="4" id="KW-0479">Metal-binding</keyword>
<dbReference type="GO" id="GO:0005737">
    <property type="term" value="C:cytoplasm"/>
    <property type="evidence" value="ECO:0007669"/>
    <property type="project" value="UniProtKB-SubCell"/>
</dbReference>
<evidence type="ECO:0000256" key="7">
    <source>
        <dbReference type="ARBA" id="ARBA00022771"/>
    </source>
</evidence>
<dbReference type="FunFam" id="3.80.10.10:FF:000336">
    <property type="entry name" value="Si:dkey-222h21.2"/>
    <property type="match status" value="1"/>
</dbReference>
<dbReference type="InterPro" id="IPR013083">
    <property type="entry name" value="Znf_RING/FYVE/PHD"/>
</dbReference>
<dbReference type="InterPro" id="IPR007111">
    <property type="entry name" value="NACHT_NTPase"/>
</dbReference>
<organism evidence="14 15">
    <name type="scientific">Oryzias javanicus</name>
    <name type="common">Javanese ricefish</name>
    <name type="synonym">Aplocheilus javanicus</name>
    <dbReference type="NCBI Taxonomy" id="123683"/>
    <lineage>
        <taxon>Eukaryota</taxon>
        <taxon>Metazoa</taxon>
        <taxon>Chordata</taxon>
        <taxon>Craniata</taxon>
        <taxon>Vertebrata</taxon>
        <taxon>Euteleostomi</taxon>
        <taxon>Actinopterygii</taxon>
        <taxon>Neopterygii</taxon>
        <taxon>Teleostei</taxon>
        <taxon>Neoteleostei</taxon>
        <taxon>Acanthomorphata</taxon>
        <taxon>Ovalentaria</taxon>
        <taxon>Atherinomorphae</taxon>
        <taxon>Beloniformes</taxon>
        <taxon>Adrianichthyidae</taxon>
        <taxon>Oryziinae</taxon>
        <taxon>Oryzias</taxon>
    </lineage>
</organism>
<dbReference type="Pfam" id="PF05729">
    <property type="entry name" value="NACHT"/>
    <property type="match status" value="1"/>
</dbReference>
<evidence type="ECO:0000256" key="10">
    <source>
        <dbReference type="PROSITE-ProRule" id="PRU00175"/>
    </source>
</evidence>
<dbReference type="OrthoDB" id="120976at2759"/>
<dbReference type="SUPFAM" id="SSF52047">
    <property type="entry name" value="RNI-like"/>
    <property type="match status" value="2"/>
</dbReference>
<dbReference type="Gene3D" id="3.80.10.10">
    <property type="entry name" value="Ribonuclease Inhibitor"/>
    <property type="match status" value="3"/>
</dbReference>
<keyword evidence="5" id="KW-0677">Repeat</keyword>
<evidence type="ECO:0000313" key="15">
    <source>
        <dbReference type="Proteomes" id="UP000283210"/>
    </source>
</evidence>
<accession>A0A3S2PFT7</accession>
<dbReference type="Pfam" id="PF13516">
    <property type="entry name" value="LRR_6"/>
    <property type="match status" value="6"/>
</dbReference>
<dbReference type="Pfam" id="PF14484">
    <property type="entry name" value="FISNA"/>
    <property type="match status" value="1"/>
</dbReference>